<gene>
    <name evidence="5" type="ORF">SAMN05216233_115102</name>
</gene>
<keyword evidence="6" id="KW-1185">Reference proteome</keyword>
<dbReference type="EMBL" id="FMUX01000015">
    <property type="protein sequence ID" value="SCY66502.1"/>
    <property type="molecule type" value="Genomic_DNA"/>
</dbReference>
<reference evidence="5 6" key="1">
    <citation type="submission" date="2016-10" db="EMBL/GenBank/DDBJ databases">
        <authorList>
            <person name="de Groot N.N."/>
        </authorList>
    </citation>
    <scope>NUCLEOTIDE SEQUENCE [LARGE SCALE GENOMIC DNA]</scope>
    <source>
        <strain evidence="5 6">AA1</strain>
    </source>
</reference>
<dbReference type="SUPFAM" id="SSF89550">
    <property type="entry name" value="PHP domain-like"/>
    <property type="match status" value="1"/>
</dbReference>
<comment type="catalytic activity">
    <reaction evidence="4">
        <text>O-phospho-L-tyrosyl-[protein] + H2O = L-tyrosyl-[protein] + phosphate</text>
        <dbReference type="Rhea" id="RHEA:10684"/>
        <dbReference type="Rhea" id="RHEA-COMP:10136"/>
        <dbReference type="Rhea" id="RHEA-COMP:20101"/>
        <dbReference type="ChEBI" id="CHEBI:15377"/>
        <dbReference type="ChEBI" id="CHEBI:43474"/>
        <dbReference type="ChEBI" id="CHEBI:46858"/>
        <dbReference type="ChEBI" id="CHEBI:61978"/>
        <dbReference type="EC" id="3.1.3.48"/>
    </reaction>
</comment>
<protein>
    <recommendedName>
        <fullName evidence="2">protein-tyrosine-phosphatase</fullName>
        <ecNumber evidence="2">3.1.3.48</ecNumber>
    </recommendedName>
</protein>
<dbReference type="GO" id="GO:0004725">
    <property type="term" value="F:protein tyrosine phosphatase activity"/>
    <property type="evidence" value="ECO:0007669"/>
    <property type="project" value="UniProtKB-EC"/>
</dbReference>
<evidence type="ECO:0000256" key="3">
    <source>
        <dbReference type="ARBA" id="ARBA00022801"/>
    </source>
</evidence>
<comment type="similarity">
    <text evidence="1">Belongs to the metallo-dependent hydrolases superfamily. CpsB/CapC family.</text>
</comment>
<evidence type="ECO:0000256" key="1">
    <source>
        <dbReference type="ARBA" id="ARBA00005750"/>
    </source>
</evidence>
<dbReference type="GO" id="GO:0030145">
    <property type="term" value="F:manganese ion binding"/>
    <property type="evidence" value="ECO:0007669"/>
    <property type="project" value="InterPro"/>
</dbReference>
<dbReference type="Pfam" id="PF19567">
    <property type="entry name" value="CpsB_CapC"/>
    <property type="match status" value="1"/>
</dbReference>
<dbReference type="PANTHER" id="PTHR39181">
    <property type="entry name" value="TYROSINE-PROTEIN PHOSPHATASE YWQE"/>
    <property type="match status" value="1"/>
</dbReference>
<evidence type="ECO:0000313" key="5">
    <source>
        <dbReference type="EMBL" id="SCY66502.1"/>
    </source>
</evidence>
<dbReference type="InterPro" id="IPR016195">
    <property type="entry name" value="Pol/histidinol_Pase-like"/>
</dbReference>
<dbReference type="Proteomes" id="UP000198870">
    <property type="component" value="Unassembled WGS sequence"/>
</dbReference>
<name>A0A1G5HRI9_9BACT</name>
<dbReference type="OrthoDB" id="9788539at2"/>
<accession>A0A1G5HRI9</accession>
<evidence type="ECO:0000313" key="6">
    <source>
        <dbReference type="Proteomes" id="UP000198870"/>
    </source>
</evidence>
<sequence length="249" mass="27515">MQHTRWTDIHCHILPGVDDGSDDMDETMIMAAQAEKEGTSCIAATFHAGVDLLDARLYRPLIDDLNRRFQEKGIGVTLVPGAEVVAGFMPDNLADFAINGSRYLLVEFPSSHLPRVAVPILRAYRDRGFHPIIAHPERNPSIIRDPNRLFEMVEETGSLVQVTADSVAGTFGREIASCARYLLKKRAVDIMASDAHDHDYRTPGMEAGVKAASKIIGRENALRLVRENPLAVVTDCPWETRAPVDAQAF</sequence>
<dbReference type="EC" id="3.1.3.48" evidence="2"/>
<dbReference type="Gene3D" id="3.20.20.140">
    <property type="entry name" value="Metal-dependent hydrolases"/>
    <property type="match status" value="1"/>
</dbReference>
<dbReference type="STRING" id="419481.SAMN05216233_115102"/>
<organism evidence="5 6">
    <name type="scientific">Desulfoluna spongiiphila</name>
    <dbReference type="NCBI Taxonomy" id="419481"/>
    <lineage>
        <taxon>Bacteria</taxon>
        <taxon>Pseudomonadati</taxon>
        <taxon>Thermodesulfobacteriota</taxon>
        <taxon>Desulfobacteria</taxon>
        <taxon>Desulfobacterales</taxon>
        <taxon>Desulfolunaceae</taxon>
        <taxon>Desulfoluna</taxon>
    </lineage>
</organism>
<dbReference type="PIRSF" id="PIRSF016557">
    <property type="entry name" value="Caps_synth_CpsB"/>
    <property type="match status" value="1"/>
</dbReference>
<dbReference type="PANTHER" id="PTHR39181:SF1">
    <property type="entry name" value="TYROSINE-PROTEIN PHOSPHATASE YWQE"/>
    <property type="match status" value="1"/>
</dbReference>
<dbReference type="AlphaFoldDB" id="A0A1G5HRI9"/>
<dbReference type="RefSeq" id="WP_139164028.1">
    <property type="nucleotide sequence ID" value="NZ_FMUX01000015.1"/>
</dbReference>
<keyword evidence="3" id="KW-0378">Hydrolase</keyword>
<proteinExistence type="inferred from homology"/>
<evidence type="ECO:0000256" key="2">
    <source>
        <dbReference type="ARBA" id="ARBA00013064"/>
    </source>
</evidence>
<dbReference type="InterPro" id="IPR016667">
    <property type="entry name" value="Caps_polysacc_synth_CpsB/CapC"/>
</dbReference>
<evidence type="ECO:0000256" key="4">
    <source>
        <dbReference type="ARBA" id="ARBA00051722"/>
    </source>
</evidence>